<evidence type="ECO:0000313" key="2">
    <source>
        <dbReference type="EMBL" id="ESS55954.1"/>
    </source>
</evidence>
<evidence type="ECO:0000313" key="3">
    <source>
        <dbReference type="Proteomes" id="UP000017861"/>
    </source>
</evidence>
<proteinExistence type="predicted"/>
<comment type="caution">
    <text evidence="2">The sequence shown here is derived from an EMBL/GenBank/DDBJ whole genome shotgun (WGS) entry which is preliminary data.</text>
</comment>
<evidence type="ECO:0000256" key="1">
    <source>
        <dbReference type="SAM" id="MobiDB-lite"/>
    </source>
</evidence>
<feature type="region of interest" description="Disordered" evidence="1">
    <location>
        <begin position="190"/>
        <end position="217"/>
    </location>
</feature>
<dbReference type="Proteomes" id="UP000017861">
    <property type="component" value="Unassembled WGS sequence"/>
</dbReference>
<dbReference type="EMBL" id="AYLP01000610">
    <property type="protein sequence ID" value="ESS55954.1"/>
    <property type="molecule type" value="Genomic_DNA"/>
</dbReference>
<dbReference type="OrthoDB" id="10641782at2759"/>
<name>V5AL24_TRYCR</name>
<organism evidence="2 3">
    <name type="scientific">Trypanosoma cruzi Dm28c</name>
    <dbReference type="NCBI Taxonomy" id="1416333"/>
    <lineage>
        <taxon>Eukaryota</taxon>
        <taxon>Discoba</taxon>
        <taxon>Euglenozoa</taxon>
        <taxon>Kinetoplastea</taxon>
        <taxon>Metakinetoplastina</taxon>
        <taxon>Trypanosomatida</taxon>
        <taxon>Trypanosomatidae</taxon>
        <taxon>Trypanosoma</taxon>
        <taxon>Schizotrypanum</taxon>
    </lineage>
</organism>
<accession>V5AL24</accession>
<dbReference type="AlphaFoldDB" id="V5AL24"/>
<reference evidence="2 3" key="1">
    <citation type="journal article" date="2014" name="Genome Announc.">
        <title>Trypanosoma cruzi Clone Dm28c Draft Genome Sequence.</title>
        <authorList>
            <person name="Grisard E.C."/>
            <person name="Teixeira S.M."/>
            <person name="de Almeida L.G."/>
            <person name="Stoco P.H."/>
            <person name="Gerber A.L."/>
            <person name="Talavera-Lopez C."/>
            <person name="Lima O.C."/>
            <person name="Andersson B."/>
            <person name="de Vasconcelos A.T."/>
        </authorList>
    </citation>
    <scope>NUCLEOTIDE SEQUENCE [LARGE SCALE GENOMIC DNA]</scope>
    <source>
        <strain evidence="2 3">Dm28c</strain>
    </source>
</reference>
<feature type="compositionally biased region" description="Low complexity" evidence="1">
    <location>
        <begin position="138"/>
        <end position="151"/>
    </location>
</feature>
<feature type="compositionally biased region" description="Polar residues" evidence="1">
    <location>
        <begin position="109"/>
        <end position="121"/>
    </location>
</feature>
<dbReference type="VEuPathDB" id="TriTrypDB:TCDM_12545"/>
<protein>
    <submittedName>
        <fullName evidence="2">Uncharacterized protein</fullName>
    </submittedName>
</protein>
<feature type="region of interest" description="Disordered" evidence="1">
    <location>
        <begin position="105"/>
        <end position="176"/>
    </location>
</feature>
<gene>
    <name evidence="2" type="ORF">TCDM_12545</name>
</gene>
<sequence length="264" mass="29395">MLGLCRSLSLPSLLLPLDPVTRRRLCVRGAITAATRESIQICVCGRCVCCWSFQCPAISQWRLAFSRNFLPSVCVREVEREQKTSQVKKYNSKHRHPSTVSVTIPAAVTPNNNNPRTQTHGTAEGRSLHREHTATVISSSRSHGGRFSHASAQTEQHQNEKQPAGGKRPQPPSAAPMRYRQSFHCCLLRHTTSHRRKSPRHQIHNKKDASAPAAAGQESLRTYFRHPQERTTKPLQTPFIPISRAAAARIPCVRALNLGVDTAP</sequence>
<feature type="compositionally biased region" description="Basic residues" evidence="1">
    <location>
        <begin position="191"/>
        <end position="204"/>
    </location>
</feature>